<name>A0AAW2H8H1_9NEOP</name>
<protein>
    <submittedName>
        <fullName evidence="2">Uncharacterized protein</fullName>
    </submittedName>
</protein>
<organism evidence="2">
    <name type="scientific">Menopon gallinae</name>
    <name type="common">poultry shaft louse</name>
    <dbReference type="NCBI Taxonomy" id="328185"/>
    <lineage>
        <taxon>Eukaryota</taxon>
        <taxon>Metazoa</taxon>
        <taxon>Ecdysozoa</taxon>
        <taxon>Arthropoda</taxon>
        <taxon>Hexapoda</taxon>
        <taxon>Insecta</taxon>
        <taxon>Pterygota</taxon>
        <taxon>Neoptera</taxon>
        <taxon>Paraneoptera</taxon>
        <taxon>Psocodea</taxon>
        <taxon>Troctomorpha</taxon>
        <taxon>Phthiraptera</taxon>
        <taxon>Amblycera</taxon>
        <taxon>Menoponidae</taxon>
        <taxon>Menopon</taxon>
    </lineage>
</organism>
<proteinExistence type="predicted"/>
<feature type="transmembrane region" description="Helical" evidence="1">
    <location>
        <begin position="385"/>
        <end position="403"/>
    </location>
</feature>
<gene>
    <name evidence="2" type="ORF">PYX00_011703</name>
</gene>
<feature type="transmembrane region" description="Helical" evidence="1">
    <location>
        <begin position="440"/>
        <end position="460"/>
    </location>
</feature>
<feature type="transmembrane region" description="Helical" evidence="1">
    <location>
        <begin position="122"/>
        <end position="143"/>
    </location>
</feature>
<keyword evidence="1" id="KW-0472">Membrane</keyword>
<feature type="transmembrane region" description="Helical" evidence="1">
    <location>
        <begin position="336"/>
        <end position="356"/>
    </location>
</feature>
<feature type="transmembrane region" description="Helical" evidence="1">
    <location>
        <begin position="248"/>
        <end position="277"/>
    </location>
</feature>
<keyword evidence="1" id="KW-0812">Transmembrane</keyword>
<evidence type="ECO:0000256" key="1">
    <source>
        <dbReference type="SAM" id="Phobius"/>
    </source>
</evidence>
<sequence>MDDGTNADEGREVNDSIFVERRARHFYGNGGDIVRVSSGLTSGRRFAQSSWHGAPLRNNENIPPNIEIIRRKPKEPEKPKEEEELKPTTLKDFTNKSKEDLRNREAFREAMIMWRMSIRRNVFAFFSDIFLLFFCRTGLLSAIRKYVVLLVYNDSEYLFYARRERDKERTILDVLIPYPLPLLSYSRSKRLLNHDFYIPDLFIISKLLHNQFKSRKLIYKKATLVFYFLIPSYFVLRNVTPLQCAEKTLSILPCVFSTSIVGYVFNFVFLCIVEALLNVHKLLLIARTPVTDHTTEYAFLFVSMFYHVYIESLDILKLEYEFMKRHIHLVFSPTSFLFYCYSYLFLSLIIPYFFVFLLFRCYYLLIPFVTIIILVVNLSHYLGNLVNYVIFSGLLLISVKYFMEFDAFFNVPFFVRTEGINIVLLSYRISMSCYEERFRLASLVRLMTLLFFLYIGVLGLDSLRNLFDQSVTNCEAFKEGYELRHEDIRQNVEREIRLLDEYISLFRESQDDPHFLRTMHETIRLLRRRYESTRA</sequence>
<comment type="caution">
    <text evidence="2">The sequence shown here is derived from an EMBL/GenBank/DDBJ whole genome shotgun (WGS) entry which is preliminary data.</text>
</comment>
<dbReference type="EMBL" id="JARGDH010000006">
    <property type="protein sequence ID" value="KAL0265986.1"/>
    <property type="molecule type" value="Genomic_DNA"/>
</dbReference>
<evidence type="ECO:0000313" key="2">
    <source>
        <dbReference type="EMBL" id="KAL0265986.1"/>
    </source>
</evidence>
<dbReference type="AlphaFoldDB" id="A0AAW2H8H1"/>
<accession>A0AAW2H8H1</accession>
<feature type="transmembrane region" description="Helical" evidence="1">
    <location>
        <begin position="217"/>
        <end position="236"/>
    </location>
</feature>
<feature type="transmembrane region" description="Helical" evidence="1">
    <location>
        <begin position="362"/>
        <end position="378"/>
    </location>
</feature>
<keyword evidence="1" id="KW-1133">Transmembrane helix</keyword>
<reference evidence="2" key="1">
    <citation type="journal article" date="2024" name="Gigascience">
        <title>Chromosome-level genome of the poultry shaft louse Menopon gallinae provides insight into the host-switching and adaptive evolution of parasitic lice.</title>
        <authorList>
            <person name="Xu Y."/>
            <person name="Ma L."/>
            <person name="Liu S."/>
            <person name="Liang Y."/>
            <person name="Liu Q."/>
            <person name="He Z."/>
            <person name="Tian L."/>
            <person name="Duan Y."/>
            <person name="Cai W."/>
            <person name="Li H."/>
            <person name="Song F."/>
        </authorList>
    </citation>
    <scope>NUCLEOTIDE SEQUENCE</scope>
    <source>
        <strain evidence="2">Cailab_2023a</strain>
    </source>
</reference>